<dbReference type="InterPro" id="IPR045313">
    <property type="entry name" value="CBR1-like"/>
</dbReference>
<comment type="caution">
    <text evidence="5">The sequence shown here is derived from an EMBL/GenBank/DDBJ whole genome shotgun (WGS) entry which is preliminary data.</text>
</comment>
<keyword evidence="6" id="KW-1185">Reference proteome</keyword>
<name>A0ABP8UNA0_9ACTN</name>
<keyword evidence="3" id="KW-0560">Oxidoreductase</keyword>
<dbReference type="EMBL" id="BAABHK010000014">
    <property type="protein sequence ID" value="GAA4634714.1"/>
    <property type="molecule type" value="Genomic_DNA"/>
</dbReference>
<dbReference type="PRINTS" id="PR00080">
    <property type="entry name" value="SDRFAMILY"/>
</dbReference>
<proteinExistence type="inferred from homology"/>
<sequence length="252" mass="25742">MTNEQSNGGRIALVTGANKGIGREVADRLAALGMTVLVGARDPRRGAEAAEALRAAGGDVHAVRLDVTDPDAVRAAADEITQRFGRLDVLVNNAGIPGALDRQAPSTADVAVVREVFETNVFGVIAVTTALLPLLRRSAAGRIVNVSSSLGSCGLMSTPGTHQAGLPPSVAYAPSKSAMNALTVQYAKELRDTAILVNAADPGPCATDFTAPLGYDVQRTAADGATVVVRLATLGADGPTGGYFNEAGALPW</sequence>
<dbReference type="Gene3D" id="3.40.50.720">
    <property type="entry name" value="NAD(P)-binding Rossmann-like Domain"/>
    <property type="match status" value="1"/>
</dbReference>
<organism evidence="5 6">
    <name type="scientific">Actinoallomurus vinaceus</name>
    <dbReference type="NCBI Taxonomy" id="1080074"/>
    <lineage>
        <taxon>Bacteria</taxon>
        <taxon>Bacillati</taxon>
        <taxon>Actinomycetota</taxon>
        <taxon>Actinomycetes</taxon>
        <taxon>Streptosporangiales</taxon>
        <taxon>Thermomonosporaceae</taxon>
        <taxon>Actinoallomurus</taxon>
    </lineage>
</organism>
<dbReference type="Proteomes" id="UP001501442">
    <property type="component" value="Unassembled WGS sequence"/>
</dbReference>
<dbReference type="InterPro" id="IPR036291">
    <property type="entry name" value="NAD(P)-bd_dom_sf"/>
</dbReference>
<accession>A0ABP8UNA0</accession>
<evidence type="ECO:0000313" key="5">
    <source>
        <dbReference type="EMBL" id="GAA4634714.1"/>
    </source>
</evidence>
<comment type="similarity">
    <text evidence="1 4">Belongs to the short-chain dehydrogenases/reductases (SDR) family.</text>
</comment>
<dbReference type="PRINTS" id="PR00081">
    <property type="entry name" value="GDHRDH"/>
</dbReference>
<keyword evidence="2" id="KW-0521">NADP</keyword>
<dbReference type="PANTHER" id="PTHR43490">
    <property type="entry name" value="(+)-NEOMENTHOL DEHYDROGENASE"/>
    <property type="match status" value="1"/>
</dbReference>
<dbReference type="RefSeq" id="WP_345437690.1">
    <property type="nucleotide sequence ID" value="NZ_BAABHK010000014.1"/>
</dbReference>
<evidence type="ECO:0000256" key="3">
    <source>
        <dbReference type="ARBA" id="ARBA00023002"/>
    </source>
</evidence>
<dbReference type="CDD" id="cd05324">
    <property type="entry name" value="carb_red_PTCR-like_SDR_c"/>
    <property type="match status" value="1"/>
</dbReference>
<gene>
    <name evidence="5" type="ORF">GCM10023196_077310</name>
</gene>
<dbReference type="SUPFAM" id="SSF51735">
    <property type="entry name" value="NAD(P)-binding Rossmann-fold domains"/>
    <property type="match status" value="1"/>
</dbReference>
<dbReference type="PANTHER" id="PTHR43490:SF99">
    <property type="entry name" value="SHORT-CHAIN DEHYDROGENASE_REDUCTASE"/>
    <property type="match status" value="1"/>
</dbReference>
<evidence type="ECO:0000256" key="4">
    <source>
        <dbReference type="RuleBase" id="RU000363"/>
    </source>
</evidence>
<dbReference type="Pfam" id="PF00106">
    <property type="entry name" value="adh_short"/>
    <property type="match status" value="1"/>
</dbReference>
<protein>
    <submittedName>
        <fullName evidence="5">SDR family oxidoreductase</fullName>
    </submittedName>
</protein>
<evidence type="ECO:0000256" key="2">
    <source>
        <dbReference type="ARBA" id="ARBA00022857"/>
    </source>
</evidence>
<evidence type="ECO:0000256" key="1">
    <source>
        <dbReference type="ARBA" id="ARBA00006484"/>
    </source>
</evidence>
<dbReference type="InterPro" id="IPR002347">
    <property type="entry name" value="SDR_fam"/>
</dbReference>
<evidence type="ECO:0000313" key="6">
    <source>
        <dbReference type="Proteomes" id="UP001501442"/>
    </source>
</evidence>
<reference evidence="6" key="1">
    <citation type="journal article" date="2019" name="Int. J. Syst. Evol. Microbiol.">
        <title>The Global Catalogue of Microorganisms (GCM) 10K type strain sequencing project: providing services to taxonomists for standard genome sequencing and annotation.</title>
        <authorList>
            <consortium name="The Broad Institute Genomics Platform"/>
            <consortium name="The Broad Institute Genome Sequencing Center for Infectious Disease"/>
            <person name="Wu L."/>
            <person name="Ma J."/>
        </authorList>
    </citation>
    <scope>NUCLEOTIDE SEQUENCE [LARGE SCALE GENOMIC DNA]</scope>
    <source>
        <strain evidence="6">JCM 17939</strain>
    </source>
</reference>